<dbReference type="InterPro" id="IPR001387">
    <property type="entry name" value="Cro/C1-type_HTH"/>
</dbReference>
<proteinExistence type="predicted"/>
<evidence type="ECO:0000313" key="4">
    <source>
        <dbReference type="Proteomes" id="UP001280156"/>
    </source>
</evidence>
<dbReference type="Gene3D" id="1.10.260.40">
    <property type="entry name" value="lambda repressor-like DNA-binding domains"/>
    <property type="match status" value="1"/>
</dbReference>
<dbReference type="SMART" id="SM00530">
    <property type="entry name" value="HTH_XRE"/>
    <property type="match status" value="1"/>
</dbReference>
<evidence type="ECO:0000256" key="1">
    <source>
        <dbReference type="ARBA" id="ARBA00023125"/>
    </source>
</evidence>
<dbReference type="Gene3D" id="2.60.120.10">
    <property type="entry name" value="Jelly Rolls"/>
    <property type="match status" value="1"/>
</dbReference>
<dbReference type="PANTHER" id="PTHR46797">
    <property type="entry name" value="HTH-TYPE TRANSCRIPTIONAL REGULATOR"/>
    <property type="match status" value="1"/>
</dbReference>
<protein>
    <submittedName>
        <fullName evidence="3">XRE family transcriptional regulator</fullName>
    </submittedName>
</protein>
<dbReference type="CDD" id="cd00093">
    <property type="entry name" value="HTH_XRE"/>
    <property type="match status" value="1"/>
</dbReference>
<name>A0ABU4YFJ9_9HYPH</name>
<keyword evidence="4" id="KW-1185">Reference proteome</keyword>
<dbReference type="PROSITE" id="PS50943">
    <property type="entry name" value="HTH_CROC1"/>
    <property type="match status" value="1"/>
</dbReference>
<dbReference type="InterPro" id="IPR013096">
    <property type="entry name" value="Cupin_2"/>
</dbReference>
<evidence type="ECO:0000259" key="2">
    <source>
        <dbReference type="PROSITE" id="PS50943"/>
    </source>
</evidence>
<dbReference type="InterPro" id="IPR014710">
    <property type="entry name" value="RmlC-like_jellyroll"/>
</dbReference>
<accession>A0ABU4YFJ9</accession>
<dbReference type="PANTHER" id="PTHR46797:SF1">
    <property type="entry name" value="METHYLPHOSPHONATE SYNTHASE"/>
    <property type="match status" value="1"/>
</dbReference>
<keyword evidence="1" id="KW-0238">DNA-binding</keyword>
<sequence>MPKASDKGQAPIGTKNGSVATAAQEVLGMRLKSLRLARRLSLRDLAEATGTSASFISQLERGLTGASTASLNQMASALGVSVALLFAESTAQNHHGVLRRSERPSLPSDGCRKMLLSRPPLSDMEVYVGEFEIGGSTGSGQYTHGDAHEMLIVLRGVVEVSLGEARHVLEEGDSVEYTTSTPHRTENIGSGRAEVMWIIAPPTSARAELDQYTTWKPPAAR</sequence>
<dbReference type="InterPro" id="IPR050807">
    <property type="entry name" value="TransReg_Diox_bact_type"/>
</dbReference>
<dbReference type="RefSeq" id="WP_320293163.1">
    <property type="nucleotide sequence ID" value="NZ_JAVIIU010000001.1"/>
</dbReference>
<dbReference type="SUPFAM" id="SSF51182">
    <property type="entry name" value="RmlC-like cupins"/>
    <property type="match status" value="1"/>
</dbReference>
<dbReference type="SUPFAM" id="SSF47413">
    <property type="entry name" value="lambda repressor-like DNA-binding domains"/>
    <property type="match status" value="1"/>
</dbReference>
<dbReference type="InterPro" id="IPR010982">
    <property type="entry name" value="Lambda_DNA-bd_dom_sf"/>
</dbReference>
<organism evidence="3 4">
    <name type="scientific">Mesorhizobium humile</name>
    <dbReference type="NCBI Taxonomy" id="3072313"/>
    <lineage>
        <taxon>Bacteria</taxon>
        <taxon>Pseudomonadati</taxon>
        <taxon>Pseudomonadota</taxon>
        <taxon>Alphaproteobacteria</taxon>
        <taxon>Hyphomicrobiales</taxon>
        <taxon>Phyllobacteriaceae</taxon>
        <taxon>Mesorhizobium</taxon>
    </lineage>
</organism>
<dbReference type="Pfam" id="PF13560">
    <property type="entry name" value="HTH_31"/>
    <property type="match status" value="1"/>
</dbReference>
<evidence type="ECO:0000313" key="3">
    <source>
        <dbReference type="EMBL" id="MDX8485732.1"/>
    </source>
</evidence>
<dbReference type="Proteomes" id="UP001280156">
    <property type="component" value="Unassembled WGS sequence"/>
</dbReference>
<dbReference type="EMBL" id="JAVIIV010000005">
    <property type="protein sequence ID" value="MDX8485732.1"/>
    <property type="molecule type" value="Genomic_DNA"/>
</dbReference>
<feature type="domain" description="HTH cro/C1-type" evidence="2">
    <location>
        <begin position="31"/>
        <end position="85"/>
    </location>
</feature>
<gene>
    <name evidence="3" type="ORF">RFM52_11035</name>
</gene>
<comment type="caution">
    <text evidence="3">The sequence shown here is derived from an EMBL/GenBank/DDBJ whole genome shotgun (WGS) entry which is preliminary data.</text>
</comment>
<reference evidence="3 4" key="1">
    <citation type="submission" date="2023-08" db="EMBL/GenBank/DDBJ databases">
        <title>Implementing the SeqCode for naming new Mesorhizobium species isolated from Vachellia karroo root nodules.</title>
        <authorList>
            <person name="Van Lill M."/>
        </authorList>
    </citation>
    <scope>NUCLEOTIDE SEQUENCE [LARGE SCALE GENOMIC DNA]</scope>
    <source>
        <strain evidence="3 4">VK2B</strain>
    </source>
</reference>
<dbReference type="Pfam" id="PF07883">
    <property type="entry name" value="Cupin_2"/>
    <property type="match status" value="1"/>
</dbReference>
<dbReference type="InterPro" id="IPR011051">
    <property type="entry name" value="RmlC_Cupin_sf"/>
</dbReference>
<dbReference type="CDD" id="cd02209">
    <property type="entry name" value="cupin_XRE_C"/>
    <property type="match status" value="1"/>
</dbReference>